<accession>A0A543CWN1</accession>
<proteinExistence type="predicted"/>
<dbReference type="Gene3D" id="2.130.10.10">
    <property type="entry name" value="YVTN repeat-like/Quinoprotein amine dehydrogenase"/>
    <property type="match status" value="1"/>
</dbReference>
<dbReference type="EMBL" id="VFOZ01000001">
    <property type="protein sequence ID" value="TQM01449.1"/>
    <property type="molecule type" value="Genomic_DNA"/>
</dbReference>
<dbReference type="Proteomes" id="UP000316096">
    <property type="component" value="Unassembled WGS sequence"/>
</dbReference>
<evidence type="ECO:0000313" key="2">
    <source>
        <dbReference type="Proteomes" id="UP000316096"/>
    </source>
</evidence>
<reference evidence="1 2" key="1">
    <citation type="submission" date="2019-06" db="EMBL/GenBank/DDBJ databases">
        <title>Sequencing the genomes of 1000 actinobacteria strains.</title>
        <authorList>
            <person name="Klenk H.-P."/>
        </authorList>
    </citation>
    <scope>NUCLEOTIDE SEQUENCE [LARGE SCALE GENOMIC DNA]</scope>
    <source>
        <strain evidence="1 2">DSM 102200</strain>
    </source>
</reference>
<name>A0A543CWN1_9ACTN</name>
<comment type="caution">
    <text evidence="1">The sequence shown here is derived from an EMBL/GenBank/DDBJ whole genome shotgun (WGS) entry which is preliminary data.</text>
</comment>
<organism evidence="1 2">
    <name type="scientific">Actinoallomurus bryophytorum</name>
    <dbReference type="NCBI Taxonomy" id="1490222"/>
    <lineage>
        <taxon>Bacteria</taxon>
        <taxon>Bacillati</taxon>
        <taxon>Actinomycetota</taxon>
        <taxon>Actinomycetes</taxon>
        <taxon>Streptosporangiales</taxon>
        <taxon>Thermomonosporaceae</taxon>
        <taxon>Actinoallomurus</taxon>
    </lineage>
</organism>
<dbReference type="RefSeq" id="WP_141961282.1">
    <property type="nucleotide sequence ID" value="NZ_VFOZ01000001.1"/>
</dbReference>
<evidence type="ECO:0000313" key="1">
    <source>
        <dbReference type="EMBL" id="TQM01449.1"/>
    </source>
</evidence>
<protein>
    <recommendedName>
        <fullName evidence="3">Pyrroloquinoline-quinone binding quinoprotein</fullName>
    </recommendedName>
</protein>
<dbReference type="InterPro" id="IPR015943">
    <property type="entry name" value="WD40/YVTN_repeat-like_dom_sf"/>
</dbReference>
<dbReference type="InterPro" id="IPR011047">
    <property type="entry name" value="Quinoprotein_ADH-like_sf"/>
</dbReference>
<dbReference type="OrthoDB" id="4541885at2"/>
<dbReference type="AlphaFoldDB" id="A0A543CWN1"/>
<dbReference type="SUPFAM" id="SSF50998">
    <property type="entry name" value="Quinoprotein alcohol dehydrogenase-like"/>
    <property type="match status" value="1"/>
</dbReference>
<sequence length="86" mass="9277">MVSTDVVAMAYGQSSDDHVTARVDVLDPATGRELWHRDFGQRGGATVFRDATYAAACTGSGGCAVTRRHPRTGQARWTVRTAGRPR</sequence>
<keyword evidence="2" id="KW-1185">Reference proteome</keyword>
<gene>
    <name evidence="1" type="ORF">FB559_7208</name>
</gene>
<evidence type="ECO:0008006" key="3">
    <source>
        <dbReference type="Google" id="ProtNLM"/>
    </source>
</evidence>